<gene>
    <name evidence="3" type="ORF">LMG31506_03140</name>
</gene>
<keyword evidence="1" id="KW-0812">Transmembrane</keyword>
<dbReference type="AlphaFoldDB" id="A0A916IW39"/>
<protein>
    <recommendedName>
        <fullName evidence="2">VanZ-like domain-containing protein</fullName>
    </recommendedName>
</protein>
<evidence type="ECO:0000313" key="4">
    <source>
        <dbReference type="Proteomes" id="UP000672934"/>
    </source>
</evidence>
<dbReference type="PANTHER" id="PTHR28008">
    <property type="entry name" value="DOMAIN PROTEIN, PUTATIVE (AFU_ORTHOLOGUE AFUA_3G10980)-RELATED"/>
    <property type="match status" value="1"/>
</dbReference>
<keyword evidence="1" id="KW-1133">Transmembrane helix</keyword>
<feature type="domain" description="VanZ-like" evidence="2">
    <location>
        <begin position="45"/>
        <end position="110"/>
    </location>
</feature>
<accession>A0A916IW39</accession>
<reference evidence="3" key="1">
    <citation type="submission" date="2021-03" db="EMBL/GenBank/DDBJ databases">
        <authorList>
            <person name="Peeters C."/>
        </authorList>
    </citation>
    <scope>NUCLEOTIDE SEQUENCE</scope>
    <source>
        <strain evidence="3">LMG 31506</strain>
    </source>
</reference>
<feature type="transmembrane region" description="Helical" evidence="1">
    <location>
        <begin position="69"/>
        <end position="86"/>
    </location>
</feature>
<evidence type="ECO:0000313" key="3">
    <source>
        <dbReference type="EMBL" id="CAG2145115.1"/>
    </source>
</evidence>
<dbReference type="Proteomes" id="UP000672934">
    <property type="component" value="Unassembled WGS sequence"/>
</dbReference>
<dbReference type="NCBIfam" id="NF037970">
    <property type="entry name" value="vanZ_1"/>
    <property type="match status" value="1"/>
</dbReference>
<feature type="transmembrane region" description="Helical" evidence="1">
    <location>
        <begin position="98"/>
        <end position="117"/>
    </location>
</feature>
<dbReference type="PANTHER" id="PTHR28008:SF1">
    <property type="entry name" value="DOMAIN PROTEIN, PUTATIVE (AFU_ORTHOLOGUE AFUA_3G10980)-RELATED"/>
    <property type="match status" value="1"/>
</dbReference>
<organism evidence="3 4">
    <name type="scientific">Cupriavidus yeoncheonensis</name>
    <dbReference type="NCBI Taxonomy" id="1462994"/>
    <lineage>
        <taxon>Bacteria</taxon>
        <taxon>Pseudomonadati</taxon>
        <taxon>Pseudomonadota</taxon>
        <taxon>Betaproteobacteria</taxon>
        <taxon>Burkholderiales</taxon>
        <taxon>Burkholderiaceae</taxon>
        <taxon>Cupriavidus</taxon>
    </lineage>
</organism>
<feature type="transmembrane region" description="Helical" evidence="1">
    <location>
        <begin position="46"/>
        <end position="62"/>
    </location>
</feature>
<proteinExistence type="predicted"/>
<sequence>MSLNSAFRPTPRVWRLLFWPCLVAVLVLALMPPTQPLPTTGWDKANHVLAFLVLGWLGRRAYGRQRTAVLLALVGYGVLIELLQGMTTYRDADPADVLADSIGLLAALALDWCLAWAGRLRAGAWRG</sequence>
<dbReference type="RefSeq" id="WP_211948084.1">
    <property type="nucleotide sequence ID" value="NZ_CAJPUY010000010.1"/>
</dbReference>
<dbReference type="Pfam" id="PF04892">
    <property type="entry name" value="VanZ"/>
    <property type="match status" value="1"/>
</dbReference>
<keyword evidence="1" id="KW-0472">Membrane</keyword>
<evidence type="ECO:0000256" key="1">
    <source>
        <dbReference type="SAM" id="Phobius"/>
    </source>
</evidence>
<dbReference type="EMBL" id="CAJPUY010000010">
    <property type="protein sequence ID" value="CAG2145115.1"/>
    <property type="molecule type" value="Genomic_DNA"/>
</dbReference>
<evidence type="ECO:0000259" key="2">
    <source>
        <dbReference type="Pfam" id="PF04892"/>
    </source>
</evidence>
<dbReference type="InterPro" id="IPR006976">
    <property type="entry name" value="VanZ-like"/>
</dbReference>
<keyword evidence="4" id="KW-1185">Reference proteome</keyword>
<comment type="caution">
    <text evidence="3">The sequence shown here is derived from an EMBL/GenBank/DDBJ whole genome shotgun (WGS) entry which is preliminary data.</text>
</comment>
<name>A0A916IW39_9BURK</name>